<gene>
    <name evidence="11" type="primary">metG</name>
    <name evidence="14" type="ORF">J2Z35_001355</name>
</gene>
<evidence type="ECO:0000256" key="5">
    <source>
        <dbReference type="ARBA" id="ARBA00022598"/>
    </source>
</evidence>
<dbReference type="RefSeq" id="WP_209660615.1">
    <property type="nucleotide sequence ID" value="NZ_JAGGLI010000012.1"/>
</dbReference>
<comment type="catalytic activity">
    <reaction evidence="10 11">
        <text>tRNA(Met) + L-methionine + ATP = L-methionyl-tRNA(Met) + AMP + diphosphate</text>
        <dbReference type="Rhea" id="RHEA:13481"/>
        <dbReference type="Rhea" id="RHEA-COMP:9667"/>
        <dbReference type="Rhea" id="RHEA-COMP:9698"/>
        <dbReference type="ChEBI" id="CHEBI:30616"/>
        <dbReference type="ChEBI" id="CHEBI:33019"/>
        <dbReference type="ChEBI" id="CHEBI:57844"/>
        <dbReference type="ChEBI" id="CHEBI:78442"/>
        <dbReference type="ChEBI" id="CHEBI:78530"/>
        <dbReference type="ChEBI" id="CHEBI:456215"/>
        <dbReference type="EC" id="6.1.1.10"/>
    </reaction>
</comment>
<dbReference type="InterPro" id="IPR041872">
    <property type="entry name" value="Anticodon_Met"/>
</dbReference>
<dbReference type="GO" id="GO:0004825">
    <property type="term" value="F:methionine-tRNA ligase activity"/>
    <property type="evidence" value="ECO:0007669"/>
    <property type="project" value="UniProtKB-EC"/>
</dbReference>
<feature type="binding site" evidence="11">
    <location>
        <position position="329"/>
    </location>
    <ligand>
        <name>ATP</name>
        <dbReference type="ChEBI" id="CHEBI:30616"/>
    </ligand>
</feature>
<dbReference type="InterPro" id="IPR023458">
    <property type="entry name" value="Met-tRNA_ligase_1"/>
</dbReference>
<dbReference type="NCBIfam" id="TIGR00398">
    <property type="entry name" value="metG"/>
    <property type="match status" value="1"/>
</dbReference>
<evidence type="ECO:0000256" key="7">
    <source>
        <dbReference type="ARBA" id="ARBA00022840"/>
    </source>
</evidence>
<feature type="binding site" evidence="11">
    <location>
        <position position="156"/>
    </location>
    <ligand>
        <name>Zn(2+)</name>
        <dbReference type="ChEBI" id="CHEBI:29105"/>
    </ligand>
</feature>
<evidence type="ECO:0000256" key="8">
    <source>
        <dbReference type="ARBA" id="ARBA00022917"/>
    </source>
</evidence>
<evidence type="ECO:0000256" key="6">
    <source>
        <dbReference type="ARBA" id="ARBA00022741"/>
    </source>
</evidence>
<feature type="binding site" evidence="11">
    <location>
        <position position="153"/>
    </location>
    <ligand>
        <name>Zn(2+)</name>
        <dbReference type="ChEBI" id="CHEBI:29105"/>
    </ligand>
</feature>
<evidence type="ECO:0000256" key="3">
    <source>
        <dbReference type="ARBA" id="ARBA00008258"/>
    </source>
</evidence>
<feature type="domain" description="Methionyl-tRNA synthetase anticodon-binding" evidence="13">
    <location>
        <begin position="442"/>
        <end position="528"/>
    </location>
</feature>
<dbReference type="Pfam" id="PF09334">
    <property type="entry name" value="tRNA-synt_1g"/>
    <property type="match status" value="1"/>
</dbReference>
<keyword evidence="4 11" id="KW-0963">Cytoplasm</keyword>
<feature type="short sequence motif" description="'KMSKS' region" evidence="11">
    <location>
        <begin position="326"/>
        <end position="330"/>
    </location>
</feature>
<evidence type="ECO:0000256" key="4">
    <source>
        <dbReference type="ARBA" id="ARBA00022490"/>
    </source>
</evidence>
<dbReference type="Gene3D" id="3.40.50.620">
    <property type="entry name" value="HUPs"/>
    <property type="match status" value="1"/>
</dbReference>
<evidence type="ECO:0000313" key="15">
    <source>
        <dbReference type="Proteomes" id="UP001314903"/>
    </source>
</evidence>
<evidence type="ECO:0000256" key="9">
    <source>
        <dbReference type="ARBA" id="ARBA00023146"/>
    </source>
</evidence>
<dbReference type="EMBL" id="JAGGLI010000012">
    <property type="protein sequence ID" value="MBP2027558.1"/>
    <property type="molecule type" value="Genomic_DNA"/>
</dbReference>
<dbReference type="InterPro" id="IPR029038">
    <property type="entry name" value="MetRS_Zn"/>
</dbReference>
<keyword evidence="7 11" id="KW-0067">ATP-binding</keyword>
<comment type="subunit">
    <text evidence="11">Monomer.</text>
</comment>
<comment type="function">
    <text evidence="1 11">Is required not only for elongation of protein synthesis but also for the initiation of all mRNA translation through initiator tRNA(fMet) aminoacylation.</text>
</comment>
<comment type="subcellular location">
    <subcellularLocation>
        <location evidence="2 11">Cytoplasm</location>
    </subcellularLocation>
</comment>
<dbReference type="Gene3D" id="2.20.28.20">
    <property type="entry name" value="Methionyl-tRNA synthetase, Zn-domain"/>
    <property type="match status" value="1"/>
</dbReference>
<feature type="short sequence motif" description="'HIGH' region" evidence="11">
    <location>
        <begin position="10"/>
        <end position="20"/>
    </location>
</feature>
<comment type="cofactor">
    <cofactor evidence="11">
        <name>Zn(2+)</name>
        <dbReference type="ChEBI" id="CHEBI:29105"/>
    </cofactor>
    <text evidence="11">Binds 1 zinc ion per subunit.</text>
</comment>
<keyword evidence="11" id="KW-0862">Zinc</keyword>
<dbReference type="EC" id="6.1.1.10" evidence="11"/>
<dbReference type="Pfam" id="PF19303">
    <property type="entry name" value="Anticodon_3"/>
    <property type="match status" value="1"/>
</dbReference>
<keyword evidence="15" id="KW-1185">Reference proteome</keyword>
<proteinExistence type="inferred from homology"/>
<dbReference type="InterPro" id="IPR014729">
    <property type="entry name" value="Rossmann-like_a/b/a_fold"/>
</dbReference>
<evidence type="ECO:0000256" key="2">
    <source>
        <dbReference type="ARBA" id="ARBA00004496"/>
    </source>
</evidence>
<dbReference type="Proteomes" id="UP001314903">
    <property type="component" value="Unassembled WGS sequence"/>
</dbReference>
<dbReference type="PROSITE" id="PS00178">
    <property type="entry name" value="AA_TRNA_LIGASE_I"/>
    <property type="match status" value="1"/>
</dbReference>
<name>A0ABS4KIE6_9FIRM</name>
<evidence type="ECO:0000313" key="14">
    <source>
        <dbReference type="EMBL" id="MBP2027558.1"/>
    </source>
</evidence>
<evidence type="ECO:0000259" key="12">
    <source>
        <dbReference type="Pfam" id="PF09334"/>
    </source>
</evidence>
<comment type="caution">
    <text evidence="14">The sequence shown here is derived from an EMBL/GenBank/DDBJ whole genome shotgun (WGS) entry which is preliminary data.</text>
</comment>
<dbReference type="SUPFAM" id="SSF57770">
    <property type="entry name" value="Methionyl-tRNA synthetase (MetRS), Zn-domain"/>
    <property type="match status" value="1"/>
</dbReference>
<dbReference type="PANTHER" id="PTHR45765">
    <property type="entry name" value="METHIONINE--TRNA LIGASE"/>
    <property type="match status" value="1"/>
</dbReference>
<organism evidence="14 15">
    <name type="scientific">Acetoanaerobium pronyense</name>
    <dbReference type="NCBI Taxonomy" id="1482736"/>
    <lineage>
        <taxon>Bacteria</taxon>
        <taxon>Bacillati</taxon>
        <taxon>Bacillota</taxon>
        <taxon>Clostridia</taxon>
        <taxon>Peptostreptococcales</taxon>
        <taxon>Filifactoraceae</taxon>
        <taxon>Acetoanaerobium</taxon>
    </lineage>
</organism>
<evidence type="ECO:0000259" key="13">
    <source>
        <dbReference type="Pfam" id="PF19303"/>
    </source>
</evidence>
<keyword evidence="8 11" id="KW-0648">Protein biosynthesis</keyword>
<comment type="similarity">
    <text evidence="3 11">Belongs to the class-I aminoacyl-tRNA synthetase family. MetG type 1 subfamily.</text>
</comment>
<feature type="binding site" evidence="11">
    <location>
        <position position="144"/>
    </location>
    <ligand>
        <name>Zn(2+)</name>
        <dbReference type="ChEBI" id="CHEBI:29105"/>
    </ligand>
</feature>
<evidence type="ECO:0000256" key="11">
    <source>
        <dbReference type="HAMAP-Rule" id="MF_00098"/>
    </source>
</evidence>
<protein>
    <recommendedName>
        <fullName evidence="11">Methionine--tRNA ligase</fullName>
        <ecNumber evidence="11">6.1.1.10</ecNumber>
    </recommendedName>
    <alternativeName>
        <fullName evidence="11">Methionyl-tRNA synthetase</fullName>
        <shortName evidence="11">MetRS</shortName>
    </alternativeName>
</protein>
<dbReference type="PANTHER" id="PTHR45765:SF1">
    <property type="entry name" value="METHIONINE--TRNA LIGASE, CYTOPLASMIC"/>
    <property type="match status" value="1"/>
</dbReference>
<dbReference type="InterPro" id="IPR033911">
    <property type="entry name" value="MetRS_core"/>
</dbReference>
<dbReference type="SUPFAM" id="SSF47323">
    <property type="entry name" value="Anticodon-binding domain of a subclass of class I aminoacyl-tRNA synthetases"/>
    <property type="match status" value="1"/>
</dbReference>
<dbReference type="SUPFAM" id="SSF52374">
    <property type="entry name" value="Nucleotidylyl transferase"/>
    <property type="match status" value="1"/>
</dbReference>
<dbReference type="InterPro" id="IPR001412">
    <property type="entry name" value="aa-tRNA-synth_I_CS"/>
</dbReference>
<evidence type="ECO:0000256" key="1">
    <source>
        <dbReference type="ARBA" id="ARBA00003314"/>
    </source>
</evidence>
<dbReference type="InterPro" id="IPR014758">
    <property type="entry name" value="Met-tRNA_synth"/>
</dbReference>
<keyword evidence="9 11" id="KW-0030">Aminoacyl-tRNA synthetase</keyword>
<evidence type="ECO:0000256" key="10">
    <source>
        <dbReference type="ARBA" id="ARBA00047364"/>
    </source>
</evidence>
<dbReference type="InterPro" id="IPR015413">
    <property type="entry name" value="Methionyl/Leucyl_tRNA_Synth"/>
</dbReference>
<sequence length="539" mass="62402">MNILIAGAWPYANGSLHIGHIAALLPGDILARYFRLKGENVCYVSGSDCHGTPIQIRASKEGVSPNAIADRFHNEFKECFERLGFSYDLYNKTSDEYHIDFVQEFFKRLLESGYIYKKTELQAYCSSCDQFLPDRFVIGVCPNCSSVARGYQCDICSDLLEPSILNEPKCTLCGNEPEFRLSEHFYLSLSSFEEFIREYIDSSTGWRENAINLSKRYVNEGLRDRAITRDLKWGVPVPLEGFEDKRIYVWVEAVLGYLSASKKYSEERGLSWEELWSDKALHYYIHGKDNIPFHSIILPALLKAHGNLHLPDRIISSEYLTLEGKKISTSQNWAVWVLDLLSRYQSDTLRYFFIGNGPEKRDGDFSFRELINSHNGELLGAYGNFVNRTLVFIEKSFEGKVPQGKLDILIKNELIELYENTGRLIEEGCFKEALEKIFLFIRSANKYFDEKQPWLTVKNDISNCKDRIYTCVQIIANLSVLLEPFLPFSSAEVHNILKIKDIKWEFFEVDSNTEIENVKVLFERIEKSRIEEEVYRLKK</sequence>
<feature type="binding site" evidence="11">
    <location>
        <position position="141"/>
    </location>
    <ligand>
        <name>Zn(2+)</name>
        <dbReference type="ChEBI" id="CHEBI:29105"/>
    </ligand>
</feature>
<keyword evidence="11" id="KW-0479">Metal-binding</keyword>
<dbReference type="PRINTS" id="PR01041">
    <property type="entry name" value="TRNASYNTHMET"/>
</dbReference>
<keyword evidence="5 11" id="KW-0436">Ligase</keyword>
<keyword evidence="6 11" id="KW-0547">Nucleotide-binding</keyword>
<feature type="domain" description="Methionyl/Leucyl tRNA synthetase" evidence="12">
    <location>
        <begin position="3"/>
        <end position="390"/>
    </location>
</feature>
<dbReference type="InterPro" id="IPR009080">
    <property type="entry name" value="tRNAsynth_Ia_anticodon-bd"/>
</dbReference>
<dbReference type="CDD" id="cd07957">
    <property type="entry name" value="Anticodon_Ia_Met"/>
    <property type="match status" value="1"/>
</dbReference>
<accession>A0ABS4KIE6</accession>
<dbReference type="Gene3D" id="1.10.730.10">
    <property type="entry name" value="Isoleucyl-tRNA Synthetase, Domain 1"/>
    <property type="match status" value="1"/>
</dbReference>
<reference evidence="14 15" key="1">
    <citation type="submission" date="2021-03" db="EMBL/GenBank/DDBJ databases">
        <title>Genomic Encyclopedia of Type Strains, Phase IV (KMG-IV): sequencing the most valuable type-strain genomes for metagenomic binning, comparative biology and taxonomic classification.</title>
        <authorList>
            <person name="Goeker M."/>
        </authorList>
    </citation>
    <scope>NUCLEOTIDE SEQUENCE [LARGE SCALE GENOMIC DNA]</scope>
    <source>
        <strain evidence="14 15">DSM 27512</strain>
    </source>
</reference>
<dbReference type="HAMAP" id="MF_00098">
    <property type="entry name" value="Met_tRNA_synth_type1"/>
    <property type="match status" value="1"/>
</dbReference>
<dbReference type="CDD" id="cd00814">
    <property type="entry name" value="MetRS_core"/>
    <property type="match status" value="1"/>
</dbReference>